<accession>A0A4C1ZVM9</accession>
<comment type="caution">
    <text evidence="2">The sequence shown here is derived from an EMBL/GenBank/DDBJ whole genome shotgun (WGS) entry which is preliminary data.</text>
</comment>
<evidence type="ECO:0000256" key="1">
    <source>
        <dbReference type="SAM" id="MobiDB-lite"/>
    </source>
</evidence>
<protein>
    <submittedName>
        <fullName evidence="2">Uncharacterized protein</fullName>
    </submittedName>
</protein>
<feature type="region of interest" description="Disordered" evidence="1">
    <location>
        <begin position="120"/>
        <end position="148"/>
    </location>
</feature>
<reference evidence="2 3" key="1">
    <citation type="journal article" date="2019" name="Commun. Biol.">
        <title>The bagworm genome reveals a unique fibroin gene that provides high tensile strength.</title>
        <authorList>
            <person name="Kono N."/>
            <person name="Nakamura H."/>
            <person name="Ohtoshi R."/>
            <person name="Tomita M."/>
            <person name="Numata K."/>
            <person name="Arakawa K."/>
        </authorList>
    </citation>
    <scope>NUCLEOTIDE SEQUENCE [LARGE SCALE GENOMIC DNA]</scope>
</reference>
<evidence type="ECO:0000313" key="2">
    <source>
        <dbReference type="EMBL" id="GBP90833.1"/>
    </source>
</evidence>
<evidence type="ECO:0000313" key="3">
    <source>
        <dbReference type="Proteomes" id="UP000299102"/>
    </source>
</evidence>
<organism evidence="2 3">
    <name type="scientific">Eumeta variegata</name>
    <name type="common">Bagworm moth</name>
    <name type="synonym">Eumeta japonica</name>
    <dbReference type="NCBI Taxonomy" id="151549"/>
    <lineage>
        <taxon>Eukaryota</taxon>
        <taxon>Metazoa</taxon>
        <taxon>Ecdysozoa</taxon>
        <taxon>Arthropoda</taxon>
        <taxon>Hexapoda</taxon>
        <taxon>Insecta</taxon>
        <taxon>Pterygota</taxon>
        <taxon>Neoptera</taxon>
        <taxon>Endopterygota</taxon>
        <taxon>Lepidoptera</taxon>
        <taxon>Glossata</taxon>
        <taxon>Ditrysia</taxon>
        <taxon>Tineoidea</taxon>
        <taxon>Psychidae</taxon>
        <taxon>Oiketicinae</taxon>
        <taxon>Eumeta</taxon>
    </lineage>
</organism>
<name>A0A4C1ZVM9_EUMVA</name>
<feature type="compositionally biased region" description="Basic and acidic residues" evidence="1">
    <location>
        <begin position="139"/>
        <end position="148"/>
    </location>
</feature>
<sequence length="148" mass="15863">MDSFIFISTEYAVNRDLDAGLAANSGPSPALDFDSRLVSDTGSVFATDTKSIPSCSISRGRAINYQPHSGSGLDFNPGSNLDSGFDYDPGFAADMTLIKNYSKGTDIGIEITREIGIDMESGTENKRENGQLKRSKALRHVDETAGES</sequence>
<dbReference type="EMBL" id="BGZK01002116">
    <property type="protein sequence ID" value="GBP90833.1"/>
    <property type="molecule type" value="Genomic_DNA"/>
</dbReference>
<dbReference type="AlphaFoldDB" id="A0A4C1ZVM9"/>
<proteinExistence type="predicted"/>
<dbReference type="Proteomes" id="UP000299102">
    <property type="component" value="Unassembled WGS sequence"/>
</dbReference>
<keyword evidence="3" id="KW-1185">Reference proteome</keyword>
<gene>
    <name evidence="2" type="ORF">EVAR_55334_1</name>
</gene>